<evidence type="ECO:0000256" key="6">
    <source>
        <dbReference type="ARBA" id="ARBA00023136"/>
    </source>
</evidence>
<dbReference type="Proteomes" id="UP000585050">
    <property type="component" value="Unassembled WGS sequence"/>
</dbReference>
<protein>
    <recommendedName>
        <fullName evidence="8">Ammonium transporter</fullName>
    </recommendedName>
</protein>
<feature type="transmembrane region" description="Helical" evidence="8">
    <location>
        <begin position="230"/>
        <end position="251"/>
    </location>
</feature>
<keyword evidence="4 8" id="KW-0812">Transmembrane</keyword>
<accession>A0A7X8XV80</accession>
<evidence type="ECO:0000256" key="9">
    <source>
        <dbReference type="SAM" id="SignalP"/>
    </source>
</evidence>
<evidence type="ECO:0000256" key="5">
    <source>
        <dbReference type="ARBA" id="ARBA00022989"/>
    </source>
</evidence>
<evidence type="ECO:0000256" key="2">
    <source>
        <dbReference type="ARBA" id="ARBA00005887"/>
    </source>
</evidence>
<feature type="transmembrane region" description="Helical" evidence="8">
    <location>
        <begin position="389"/>
        <end position="407"/>
    </location>
</feature>
<dbReference type="SUPFAM" id="SSF111352">
    <property type="entry name" value="Ammonium transporter"/>
    <property type="match status" value="1"/>
</dbReference>
<feature type="transmembrane region" description="Helical" evidence="8">
    <location>
        <begin position="293"/>
        <end position="312"/>
    </location>
</feature>
<dbReference type="Pfam" id="PF00909">
    <property type="entry name" value="Ammonium_transp"/>
    <property type="match status" value="1"/>
</dbReference>
<feature type="domain" description="Ammonium transporter AmtB-like" evidence="10">
    <location>
        <begin position="47"/>
        <end position="435"/>
    </location>
</feature>
<feature type="chain" id="PRO_5030867149" description="Ammonium transporter" evidence="9">
    <location>
        <begin position="22"/>
        <end position="436"/>
    </location>
</feature>
<reference evidence="11 12" key="1">
    <citation type="submission" date="2020-04" db="EMBL/GenBank/DDBJ databases">
        <title>Flammeovirga sp. SR4, a novel species isolated from seawater.</title>
        <authorList>
            <person name="Wang X."/>
        </authorList>
    </citation>
    <scope>NUCLEOTIDE SEQUENCE [LARGE SCALE GENOMIC DNA]</scope>
    <source>
        <strain evidence="11 12">SR4</strain>
    </source>
</reference>
<keyword evidence="6 8" id="KW-0472">Membrane</keyword>
<comment type="similarity">
    <text evidence="2 8">Belongs to the ammonia transporter channel (TC 1.A.11.2) family.</text>
</comment>
<dbReference type="EMBL" id="JABAIL010000002">
    <property type="protein sequence ID" value="NLR90964.1"/>
    <property type="molecule type" value="Genomic_DNA"/>
</dbReference>
<dbReference type="InterPro" id="IPR029020">
    <property type="entry name" value="Ammonium/urea_transptr"/>
</dbReference>
<keyword evidence="5 8" id="KW-1133">Transmembrane helix</keyword>
<keyword evidence="7 8" id="KW-0924">Ammonia transport</keyword>
<sequence>MKKYIYLIVSVLLMAFTSVQAQTTEIINITEVQQVANTPALNSGDTAWILVSTALVLFMMLPGLALFYAGLVHKKNVLSILMNICVITGIGSLLWFGGLYSLAFSGDGSFVGDFHKLFLNGVTANSLHGSIPEPLFAVFQMTFAVITPGLFIGAFAERMKLKAVALFSALWLILVYAPVTHWVWGGGWLQQMGVIDLAGGIVVHATAGIAALLLAVLIGPRIKNKHSKKAPYNIPMVMIGASMLWVGWFGFNAGSQLHANGAAGMTLLVTHLAAAAACITWVVLEWAKNGKPTLISIVTGMIAGLATVTPASGNIGPMGAVIIGITASLVCFNMVDVVKKKWKIDDALDVFAVHGVGGILGTIMVAFLGTEMFGGHGVTDVISQLGVQVTALVAAVSWSALMTFLIVKICKSTVGFRVSEKVEEEGLDIVEVGEFI</sequence>
<dbReference type="InterPro" id="IPR001905">
    <property type="entry name" value="Ammonium_transpt"/>
</dbReference>
<feature type="transmembrane region" description="Helical" evidence="8">
    <location>
        <begin position="135"/>
        <end position="156"/>
    </location>
</feature>
<feature type="transmembrane region" description="Helical" evidence="8">
    <location>
        <begin position="263"/>
        <end position="284"/>
    </location>
</feature>
<dbReference type="PANTHER" id="PTHR43029:SF10">
    <property type="entry name" value="AMMONIUM TRANSPORTER MEP2"/>
    <property type="match status" value="1"/>
</dbReference>
<feature type="transmembrane region" description="Helical" evidence="8">
    <location>
        <begin position="80"/>
        <end position="103"/>
    </location>
</feature>
<name>A0A7X8XV80_9BACT</name>
<comment type="caution">
    <text evidence="11">The sequence shown here is derived from an EMBL/GenBank/DDBJ whole genome shotgun (WGS) entry which is preliminary data.</text>
</comment>
<dbReference type="NCBIfam" id="TIGR00836">
    <property type="entry name" value="amt"/>
    <property type="match status" value="1"/>
</dbReference>
<dbReference type="PANTHER" id="PTHR43029">
    <property type="entry name" value="AMMONIUM TRANSPORTER MEP2"/>
    <property type="match status" value="1"/>
</dbReference>
<evidence type="ECO:0000259" key="10">
    <source>
        <dbReference type="Pfam" id="PF00909"/>
    </source>
</evidence>
<dbReference type="GO" id="GO:0005886">
    <property type="term" value="C:plasma membrane"/>
    <property type="evidence" value="ECO:0007669"/>
    <property type="project" value="UniProtKB-SubCell"/>
</dbReference>
<feature type="signal peptide" evidence="9">
    <location>
        <begin position="1"/>
        <end position="21"/>
    </location>
</feature>
<keyword evidence="3 8" id="KW-0813">Transport</keyword>
<evidence type="ECO:0000256" key="8">
    <source>
        <dbReference type="RuleBase" id="RU362002"/>
    </source>
</evidence>
<dbReference type="AlphaFoldDB" id="A0A7X8XV80"/>
<feature type="transmembrane region" description="Helical" evidence="8">
    <location>
        <begin position="163"/>
        <end position="185"/>
    </location>
</feature>
<keyword evidence="12" id="KW-1185">Reference proteome</keyword>
<evidence type="ECO:0000313" key="12">
    <source>
        <dbReference type="Proteomes" id="UP000585050"/>
    </source>
</evidence>
<feature type="transmembrane region" description="Helical" evidence="8">
    <location>
        <begin position="47"/>
        <end position="68"/>
    </location>
</feature>
<proteinExistence type="inferred from homology"/>
<feature type="transmembrane region" description="Helical" evidence="8">
    <location>
        <begin position="318"/>
        <end position="338"/>
    </location>
</feature>
<evidence type="ECO:0000256" key="4">
    <source>
        <dbReference type="ARBA" id="ARBA00022692"/>
    </source>
</evidence>
<evidence type="ECO:0000256" key="3">
    <source>
        <dbReference type="ARBA" id="ARBA00022448"/>
    </source>
</evidence>
<dbReference type="GO" id="GO:0008519">
    <property type="term" value="F:ammonium channel activity"/>
    <property type="evidence" value="ECO:0007669"/>
    <property type="project" value="InterPro"/>
</dbReference>
<dbReference type="RefSeq" id="WP_168881670.1">
    <property type="nucleotide sequence ID" value="NZ_JABAIL010000002.1"/>
</dbReference>
<comment type="subcellular location">
    <subcellularLocation>
        <location evidence="8">Cell membrane</location>
        <topology evidence="8">Multi-pass membrane protein</topology>
    </subcellularLocation>
    <subcellularLocation>
        <location evidence="1">Membrane</location>
        <topology evidence="1">Multi-pass membrane protein</topology>
    </subcellularLocation>
</comment>
<dbReference type="InterPro" id="IPR024041">
    <property type="entry name" value="NH4_transpt_AmtB-like_dom"/>
</dbReference>
<evidence type="ECO:0000256" key="1">
    <source>
        <dbReference type="ARBA" id="ARBA00004141"/>
    </source>
</evidence>
<gene>
    <name evidence="11" type="ORF">HGP29_07085</name>
</gene>
<evidence type="ECO:0000256" key="7">
    <source>
        <dbReference type="ARBA" id="ARBA00023177"/>
    </source>
</evidence>
<feature type="transmembrane region" description="Helical" evidence="8">
    <location>
        <begin position="197"/>
        <end position="218"/>
    </location>
</feature>
<keyword evidence="9" id="KW-0732">Signal</keyword>
<feature type="transmembrane region" description="Helical" evidence="8">
    <location>
        <begin position="350"/>
        <end position="369"/>
    </location>
</feature>
<organism evidence="11 12">
    <name type="scientific">Flammeovirga agarivorans</name>
    <dbReference type="NCBI Taxonomy" id="2726742"/>
    <lineage>
        <taxon>Bacteria</taxon>
        <taxon>Pseudomonadati</taxon>
        <taxon>Bacteroidota</taxon>
        <taxon>Cytophagia</taxon>
        <taxon>Cytophagales</taxon>
        <taxon>Flammeovirgaceae</taxon>
        <taxon>Flammeovirga</taxon>
    </lineage>
</organism>
<dbReference type="Gene3D" id="1.10.3430.10">
    <property type="entry name" value="Ammonium transporter AmtB like domains"/>
    <property type="match status" value="1"/>
</dbReference>
<evidence type="ECO:0000313" key="11">
    <source>
        <dbReference type="EMBL" id="NLR90964.1"/>
    </source>
</evidence>